<keyword evidence="3" id="KW-1185">Reference proteome</keyword>
<dbReference type="RefSeq" id="WP_343809204.1">
    <property type="nucleotide sequence ID" value="NZ_BAAADS010000001.1"/>
</dbReference>
<comment type="caution">
    <text evidence="2">The sequence shown here is derived from an EMBL/GenBank/DDBJ whole genome shotgun (WGS) entry which is preliminary data.</text>
</comment>
<evidence type="ECO:0000256" key="1">
    <source>
        <dbReference type="SAM" id="Phobius"/>
    </source>
</evidence>
<evidence type="ECO:0008006" key="4">
    <source>
        <dbReference type="Google" id="ProtNLM"/>
    </source>
</evidence>
<reference evidence="2 3" key="1">
    <citation type="journal article" date="2019" name="Int. J. Syst. Evol. Microbiol.">
        <title>The Global Catalogue of Microorganisms (GCM) 10K type strain sequencing project: providing services to taxonomists for standard genome sequencing and annotation.</title>
        <authorList>
            <consortium name="The Broad Institute Genomics Platform"/>
            <consortium name="The Broad Institute Genome Sequencing Center for Infectious Disease"/>
            <person name="Wu L."/>
            <person name="Ma J."/>
        </authorList>
    </citation>
    <scope>NUCLEOTIDE SEQUENCE [LARGE SCALE GENOMIC DNA]</scope>
    <source>
        <strain evidence="2 3">JCM 15395</strain>
    </source>
</reference>
<proteinExistence type="predicted"/>
<feature type="transmembrane region" description="Helical" evidence="1">
    <location>
        <begin position="59"/>
        <end position="79"/>
    </location>
</feature>
<feature type="transmembrane region" description="Helical" evidence="1">
    <location>
        <begin position="6"/>
        <end position="27"/>
    </location>
</feature>
<keyword evidence="1" id="KW-0812">Transmembrane</keyword>
<protein>
    <recommendedName>
        <fullName evidence="4">DUF1097 domain-containing protein</fullName>
    </recommendedName>
</protein>
<keyword evidence="1" id="KW-1133">Transmembrane helix</keyword>
<gene>
    <name evidence="2" type="ORF">GCM10009001_00620</name>
</gene>
<sequence>MLFTRITQGIGAGFLGAIIMGFIIGFWKIIDNQLISIVILIAIYFPGGIISSINIKRPFFSAIITGFLLGVINQFLSSFVIQGNLNLNIPLLKGIFIGVIISLMGALMTYIIELAVKTRNNL</sequence>
<dbReference type="EMBL" id="BAAADS010000001">
    <property type="protein sequence ID" value="GAA0588622.1"/>
    <property type="molecule type" value="Genomic_DNA"/>
</dbReference>
<feature type="transmembrane region" description="Helical" evidence="1">
    <location>
        <begin position="91"/>
        <end position="112"/>
    </location>
</feature>
<feature type="transmembrane region" description="Helical" evidence="1">
    <location>
        <begin position="34"/>
        <end position="53"/>
    </location>
</feature>
<evidence type="ECO:0000313" key="3">
    <source>
        <dbReference type="Proteomes" id="UP001500866"/>
    </source>
</evidence>
<name>A0ABN1FE32_9BACI</name>
<keyword evidence="1" id="KW-0472">Membrane</keyword>
<evidence type="ECO:0000313" key="2">
    <source>
        <dbReference type="EMBL" id="GAA0588622.1"/>
    </source>
</evidence>
<dbReference type="Proteomes" id="UP001500866">
    <property type="component" value="Unassembled WGS sequence"/>
</dbReference>
<accession>A0ABN1FE32</accession>
<organism evidence="2 3">
    <name type="scientific">Virgibacillus siamensis</name>
    <dbReference type="NCBI Taxonomy" id="480071"/>
    <lineage>
        <taxon>Bacteria</taxon>
        <taxon>Bacillati</taxon>
        <taxon>Bacillota</taxon>
        <taxon>Bacilli</taxon>
        <taxon>Bacillales</taxon>
        <taxon>Bacillaceae</taxon>
        <taxon>Virgibacillus</taxon>
    </lineage>
</organism>